<dbReference type="Proteomes" id="UP000502508">
    <property type="component" value="Chromosome"/>
</dbReference>
<dbReference type="RefSeq" id="WP_173036862.1">
    <property type="nucleotide sequence ID" value="NZ_AP022870.1"/>
</dbReference>
<sequence>MPDKPTAEGDDGEADLLAAARAGDQEAFRQLWSRVERPVFGVCLHLTGNRSDALDAVQETQLAVWRHLDRFQRRAPFPAWVLAIARNAARDVVRHRSAAGHTGLDGIEERGDGRPPFADAVAELVDLRAALAVLPDQHREALLLWAGGMTYEHVAAVQQVPLNTVKTWIYRARQQLRARLAG</sequence>
<comment type="similarity">
    <text evidence="1">Belongs to the sigma-70 factor family. ECF subfamily.</text>
</comment>
<dbReference type="InterPro" id="IPR013325">
    <property type="entry name" value="RNA_pol_sigma_r2"/>
</dbReference>
<dbReference type="PANTHER" id="PTHR43133:SF25">
    <property type="entry name" value="RNA POLYMERASE SIGMA FACTOR RFAY-RELATED"/>
    <property type="match status" value="1"/>
</dbReference>
<dbReference type="SUPFAM" id="SSF88659">
    <property type="entry name" value="Sigma3 and sigma4 domains of RNA polymerase sigma factors"/>
    <property type="match status" value="1"/>
</dbReference>
<dbReference type="Gene3D" id="1.10.10.10">
    <property type="entry name" value="Winged helix-like DNA-binding domain superfamily/Winged helix DNA-binding domain"/>
    <property type="match status" value="1"/>
</dbReference>
<evidence type="ECO:0000313" key="8">
    <source>
        <dbReference type="Proteomes" id="UP000502508"/>
    </source>
</evidence>
<dbReference type="GO" id="GO:0003677">
    <property type="term" value="F:DNA binding"/>
    <property type="evidence" value="ECO:0007669"/>
    <property type="project" value="InterPro"/>
</dbReference>
<protein>
    <submittedName>
        <fullName evidence="7">RNA polymerase sigma factor</fullName>
    </submittedName>
</protein>
<organism evidence="7 8">
    <name type="scientific">Phytohabitans flavus</name>
    <dbReference type="NCBI Taxonomy" id="1076124"/>
    <lineage>
        <taxon>Bacteria</taxon>
        <taxon>Bacillati</taxon>
        <taxon>Actinomycetota</taxon>
        <taxon>Actinomycetes</taxon>
        <taxon>Micromonosporales</taxon>
        <taxon>Micromonosporaceae</taxon>
    </lineage>
</organism>
<dbReference type="InterPro" id="IPR036388">
    <property type="entry name" value="WH-like_DNA-bd_sf"/>
</dbReference>
<evidence type="ECO:0000256" key="4">
    <source>
        <dbReference type="ARBA" id="ARBA00023163"/>
    </source>
</evidence>
<dbReference type="Pfam" id="PF08281">
    <property type="entry name" value="Sigma70_r4_2"/>
    <property type="match status" value="1"/>
</dbReference>
<dbReference type="Pfam" id="PF04542">
    <property type="entry name" value="Sigma70_r2"/>
    <property type="match status" value="1"/>
</dbReference>
<dbReference type="EMBL" id="AP022870">
    <property type="protein sequence ID" value="BCB76937.1"/>
    <property type="molecule type" value="Genomic_DNA"/>
</dbReference>
<dbReference type="KEGG" id="pfla:Pflav_033470"/>
<dbReference type="Gene3D" id="1.10.1740.10">
    <property type="match status" value="1"/>
</dbReference>
<keyword evidence="8" id="KW-1185">Reference proteome</keyword>
<keyword evidence="4" id="KW-0804">Transcription</keyword>
<name>A0A6F8XT14_9ACTN</name>
<feature type="domain" description="RNA polymerase sigma-70 region 2" evidence="5">
    <location>
        <begin position="32"/>
        <end position="97"/>
    </location>
</feature>
<keyword evidence="3" id="KW-0731">Sigma factor</keyword>
<dbReference type="GO" id="GO:0016987">
    <property type="term" value="F:sigma factor activity"/>
    <property type="evidence" value="ECO:0007669"/>
    <property type="project" value="UniProtKB-KW"/>
</dbReference>
<evidence type="ECO:0000259" key="5">
    <source>
        <dbReference type="Pfam" id="PF04542"/>
    </source>
</evidence>
<dbReference type="InterPro" id="IPR013249">
    <property type="entry name" value="RNA_pol_sigma70_r4_t2"/>
</dbReference>
<evidence type="ECO:0000256" key="3">
    <source>
        <dbReference type="ARBA" id="ARBA00023082"/>
    </source>
</evidence>
<dbReference type="NCBIfam" id="TIGR02937">
    <property type="entry name" value="sigma70-ECF"/>
    <property type="match status" value="1"/>
</dbReference>
<gene>
    <name evidence="7" type="ORF">Pflav_033470</name>
</gene>
<reference evidence="7 8" key="1">
    <citation type="submission" date="2020-03" db="EMBL/GenBank/DDBJ databases">
        <title>Whole genome shotgun sequence of Phytohabitans flavus NBRC 107702.</title>
        <authorList>
            <person name="Komaki H."/>
            <person name="Tamura T."/>
        </authorList>
    </citation>
    <scope>NUCLEOTIDE SEQUENCE [LARGE SCALE GENOMIC DNA]</scope>
    <source>
        <strain evidence="7 8">NBRC 107702</strain>
    </source>
</reference>
<evidence type="ECO:0000256" key="2">
    <source>
        <dbReference type="ARBA" id="ARBA00023015"/>
    </source>
</evidence>
<dbReference type="AlphaFoldDB" id="A0A6F8XT14"/>
<dbReference type="InterPro" id="IPR007627">
    <property type="entry name" value="RNA_pol_sigma70_r2"/>
</dbReference>
<dbReference type="CDD" id="cd06171">
    <property type="entry name" value="Sigma70_r4"/>
    <property type="match status" value="1"/>
</dbReference>
<evidence type="ECO:0000313" key="7">
    <source>
        <dbReference type="EMBL" id="BCB76937.1"/>
    </source>
</evidence>
<dbReference type="PANTHER" id="PTHR43133">
    <property type="entry name" value="RNA POLYMERASE ECF-TYPE SIGMA FACTO"/>
    <property type="match status" value="1"/>
</dbReference>
<evidence type="ECO:0000259" key="6">
    <source>
        <dbReference type="Pfam" id="PF08281"/>
    </source>
</evidence>
<reference evidence="7 8" key="2">
    <citation type="submission" date="2020-03" db="EMBL/GenBank/DDBJ databases">
        <authorList>
            <person name="Ichikawa N."/>
            <person name="Kimura A."/>
            <person name="Kitahashi Y."/>
            <person name="Uohara A."/>
        </authorList>
    </citation>
    <scope>NUCLEOTIDE SEQUENCE [LARGE SCALE GENOMIC DNA]</scope>
    <source>
        <strain evidence="7 8">NBRC 107702</strain>
    </source>
</reference>
<dbReference type="GO" id="GO:0006352">
    <property type="term" value="P:DNA-templated transcription initiation"/>
    <property type="evidence" value="ECO:0007669"/>
    <property type="project" value="InterPro"/>
</dbReference>
<accession>A0A6F8XT14</accession>
<feature type="domain" description="RNA polymerase sigma factor 70 region 4 type 2" evidence="6">
    <location>
        <begin position="126"/>
        <end position="176"/>
    </location>
</feature>
<proteinExistence type="inferred from homology"/>
<dbReference type="SUPFAM" id="SSF88946">
    <property type="entry name" value="Sigma2 domain of RNA polymerase sigma factors"/>
    <property type="match status" value="1"/>
</dbReference>
<keyword evidence="2" id="KW-0805">Transcription regulation</keyword>
<evidence type="ECO:0000256" key="1">
    <source>
        <dbReference type="ARBA" id="ARBA00010641"/>
    </source>
</evidence>
<dbReference type="InterPro" id="IPR039425">
    <property type="entry name" value="RNA_pol_sigma-70-like"/>
</dbReference>
<dbReference type="InterPro" id="IPR013324">
    <property type="entry name" value="RNA_pol_sigma_r3/r4-like"/>
</dbReference>
<dbReference type="InterPro" id="IPR014284">
    <property type="entry name" value="RNA_pol_sigma-70_dom"/>
</dbReference>